<protein>
    <submittedName>
        <fullName evidence="1">Uncharacterized protein</fullName>
    </submittedName>
</protein>
<gene>
    <name evidence="1" type="ORF">Sangu_2943400</name>
</gene>
<proteinExistence type="predicted"/>
<comment type="caution">
    <text evidence="1">The sequence shown here is derived from an EMBL/GenBank/DDBJ whole genome shotgun (WGS) entry which is preliminary data.</text>
</comment>
<sequence>MTGHEVQPGFEPRAFIDYASKVAGAPELATPNVSSLAMIVFGHNHRREADQLKAVIRKEFAASLVATSKALDS</sequence>
<accession>A0AAW2ILA0</accession>
<reference evidence="1" key="2">
    <citation type="journal article" date="2024" name="Plant">
        <title>Genomic evolution and insights into agronomic trait innovations of Sesamum species.</title>
        <authorList>
            <person name="Miao H."/>
            <person name="Wang L."/>
            <person name="Qu L."/>
            <person name="Liu H."/>
            <person name="Sun Y."/>
            <person name="Le M."/>
            <person name="Wang Q."/>
            <person name="Wei S."/>
            <person name="Zheng Y."/>
            <person name="Lin W."/>
            <person name="Duan Y."/>
            <person name="Cao H."/>
            <person name="Xiong S."/>
            <person name="Wang X."/>
            <person name="Wei L."/>
            <person name="Li C."/>
            <person name="Ma Q."/>
            <person name="Ju M."/>
            <person name="Zhao R."/>
            <person name="Li G."/>
            <person name="Mu C."/>
            <person name="Tian Q."/>
            <person name="Mei H."/>
            <person name="Zhang T."/>
            <person name="Gao T."/>
            <person name="Zhang H."/>
        </authorList>
    </citation>
    <scope>NUCLEOTIDE SEQUENCE</scope>
    <source>
        <strain evidence="1">G01</strain>
    </source>
</reference>
<reference evidence="1" key="1">
    <citation type="submission" date="2020-06" db="EMBL/GenBank/DDBJ databases">
        <authorList>
            <person name="Li T."/>
            <person name="Hu X."/>
            <person name="Zhang T."/>
            <person name="Song X."/>
            <person name="Zhang H."/>
            <person name="Dai N."/>
            <person name="Sheng W."/>
            <person name="Hou X."/>
            <person name="Wei L."/>
        </authorList>
    </citation>
    <scope>NUCLEOTIDE SEQUENCE</scope>
    <source>
        <strain evidence="1">G01</strain>
        <tissue evidence="1">Leaf</tissue>
    </source>
</reference>
<dbReference type="EMBL" id="JACGWK010001806">
    <property type="protein sequence ID" value="KAL0282553.1"/>
    <property type="molecule type" value="Genomic_DNA"/>
</dbReference>
<evidence type="ECO:0000313" key="1">
    <source>
        <dbReference type="EMBL" id="KAL0282553.1"/>
    </source>
</evidence>
<name>A0AAW2ILA0_9LAMI</name>
<dbReference type="AlphaFoldDB" id="A0AAW2ILA0"/>
<organism evidence="1">
    <name type="scientific">Sesamum angustifolium</name>
    <dbReference type="NCBI Taxonomy" id="2727405"/>
    <lineage>
        <taxon>Eukaryota</taxon>
        <taxon>Viridiplantae</taxon>
        <taxon>Streptophyta</taxon>
        <taxon>Embryophyta</taxon>
        <taxon>Tracheophyta</taxon>
        <taxon>Spermatophyta</taxon>
        <taxon>Magnoliopsida</taxon>
        <taxon>eudicotyledons</taxon>
        <taxon>Gunneridae</taxon>
        <taxon>Pentapetalae</taxon>
        <taxon>asterids</taxon>
        <taxon>lamiids</taxon>
        <taxon>Lamiales</taxon>
        <taxon>Pedaliaceae</taxon>
        <taxon>Sesamum</taxon>
    </lineage>
</organism>